<keyword evidence="2" id="KW-1185">Reference proteome</keyword>
<evidence type="ECO:0000313" key="1">
    <source>
        <dbReference type="EMBL" id="CDQ41910.1"/>
    </source>
</evidence>
<organism evidence="1 2">
    <name type="scientific">Virgibacillus massiliensis</name>
    <dbReference type="NCBI Taxonomy" id="1462526"/>
    <lineage>
        <taxon>Bacteria</taxon>
        <taxon>Bacillati</taxon>
        <taxon>Bacillota</taxon>
        <taxon>Bacilli</taxon>
        <taxon>Bacillales</taxon>
        <taxon>Bacillaceae</taxon>
        <taxon>Virgibacillus</taxon>
    </lineage>
</organism>
<dbReference type="STRING" id="1462526.BN990_04289"/>
<gene>
    <name evidence="1" type="ORF">BN990_04289</name>
</gene>
<accession>A0A024QIA0</accession>
<reference evidence="1 2" key="1">
    <citation type="submission" date="2014-03" db="EMBL/GenBank/DDBJ databases">
        <authorList>
            <person name="Urmite Genomes U."/>
        </authorList>
    </citation>
    <scope>NUCLEOTIDE SEQUENCE [LARGE SCALE GENOMIC DNA]</scope>
    <source>
        <strain evidence="1 2">Vm-5</strain>
    </source>
</reference>
<dbReference type="EMBL" id="CCDP010000003">
    <property type="protein sequence ID" value="CDQ41910.1"/>
    <property type="molecule type" value="Genomic_DNA"/>
</dbReference>
<comment type="caution">
    <text evidence="1">The sequence shown here is derived from an EMBL/GenBank/DDBJ whole genome shotgun (WGS) entry which is preliminary data.</text>
</comment>
<dbReference type="AlphaFoldDB" id="A0A024QIA0"/>
<reference evidence="2" key="2">
    <citation type="submission" date="2014-05" db="EMBL/GenBank/DDBJ databases">
        <title>Draft genome sequence of Virgibacillus massiliensis Vm-5.</title>
        <authorList>
            <person name="Khelaifia S."/>
            <person name="Croce O."/>
            <person name="Lagier J.C."/>
            <person name="Raoult D."/>
        </authorList>
    </citation>
    <scope>NUCLEOTIDE SEQUENCE [LARGE SCALE GENOMIC DNA]</scope>
    <source>
        <strain evidence="2">Vm-5</strain>
    </source>
</reference>
<dbReference type="Proteomes" id="UP000028875">
    <property type="component" value="Unassembled WGS sequence"/>
</dbReference>
<evidence type="ECO:0000313" key="2">
    <source>
        <dbReference type="Proteomes" id="UP000028875"/>
    </source>
</evidence>
<proteinExistence type="predicted"/>
<dbReference type="RefSeq" id="WP_038246929.1">
    <property type="nucleotide sequence ID" value="NZ_BNER01000008.1"/>
</dbReference>
<name>A0A024QIA0_9BACI</name>
<protein>
    <submittedName>
        <fullName evidence="1">Uncharacterized protein</fullName>
    </submittedName>
</protein>
<sequence>MDIEITSFDPSRVNLLNVSSEYVFNLPAKEELRIEFTLEYIHDAMIQLKAVQKDLDVTSCYNFPEKEFYNILSESFYSSRNSKKSHLFSDHAIFKYAKNKLMDDIILCMNQNNTSDYLLGFSSSIHMQKGLGLVQNQTKEEIATFEDLFLSLEDNGHPKVEFNHIITLNGSIEWLVNSNHSFIFFDLERNQLLTFNNFHDSNADNSNLEVTDFSVTREPFPQNHNRYRFIKEQQEEKSMILGLDLNNPLNHSKYLEFKNKRINIISNFKDKMRKEEIYNEFADIEL</sequence>